<feature type="signal peptide" evidence="1">
    <location>
        <begin position="1"/>
        <end position="21"/>
    </location>
</feature>
<proteinExistence type="predicted"/>
<name>A0ABU1Y2E2_9FLAO</name>
<evidence type="ECO:0008006" key="4">
    <source>
        <dbReference type="Google" id="ProtNLM"/>
    </source>
</evidence>
<sequence>MRLTQLLLAIIMITASHTATAQAISREQIKAEKTFISHADEALEIMKQEALRMNIKGVGLVSYIPGNETQSWTSKMIVAGATGNEGYNFIAIAYSKASEMAETLQNSGSKVRPVKVGEFDYIGGIIKKIDSGYLISTFSGASGEDDLAVANKAMDWFITKFKQD</sequence>
<accession>A0ABU1Y2E2</accession>
<comment type="caution">
    <text evidence="2">The sequence shown here is derived from an EMBL/GenBank/DDBJ whole genome shotgun (WGS) entry which is preliminary data.</text>
</comment>
<evidence type="ECO:0000313" key="3">
    <source>
        <dbReference type="Proteomes" id="UP001269081"/>
    </source>
</evidence>
<reference evidence="2 3" key="1">
    <citation type="submission" date="2023-07" db="EMBL/GenBank/DDBJ databases">
        <title>Sorghum-associated microbial communities from plants grown in Nebraska, USA.</title>
        <authorList>
            <person name="Schachtman D."/>
        </authorList>
    </citation>
    <scope>NUCLEOTIDE SEQUENCE [LARGE SCALE GENOMIC DNA]</scope>
    <source>
        <strain evidence="2 3">4129</strain>
    </source>
</reference>
<protein>
    <recommendedName>
        <fullName evidence="4">Heme-binding protein</fullName>
    </recommendedName>
</protein>
<evidence type="ECO:0000256" key="1">
    <source>
        <dbReference type="SAM" id="SignalP"/>
    </source>
</evidence>
<organism evidence="2 3">
    <name type="scientific">Flavobacterium piscis</name>
    <dbReference type="NCBI Taxonomy" id="1114874"/>
    <lineage>
        <taxon>Bacteria</taxon>
        <taxon>Pseudomonadati</taxon>
        <taxon>Bacteroidota</taxon>
        <taxon>Flavobacteriia</taxon>
        <taxon>Flavobacteriales</taxon>
        <taxon>Flavobacteriaceae</taxon>
        <taxon>Flavobacterium</taxon>
    </lineage>
</organism>
<feature type="chain" id="PRO_5046314567" description="Heme-binding protein" evidence="1">
    <location>
        <begin position="22"/>
        <end position="164"/>
    </location>
</feature>
<keyword evidence="3" id="KW-1185">Reference proteome</keyword>
<dbReference type="RefSeq" id="WP_310277012.1">
    <property type="nucleotide sequence ID" value="NZ_JAVDWQ010000001.1"/>
</dbReference>
<evidence type="ECO:0000313" key="2">
    <source>
        <dbReference type="EMBL" id="MDR7208388.1"/>
    </source>
</evidence>
<dbReference type="EMBL" id="JAVDWQ010000001">
    <property type="protein sequence ID" value="MDR7208388.1"/>
    <property type="molecule type" value="Genomic_DNA"/>
</dbReference>
<keyword evidence="1" id="KW-0732">Signal</keyword>
<gene>
    <name evidence="2" type="ORF">J2W48_000309</name>
</gene>
<dbReference type="Proteomes" id="UP001269081">
    <property type="component" value="Unassembled WGS sequence"/>
</dbReference>